<feature type="domain" description="TonB-dependent receptor-like beta-barrel" evidence="11">
    <location>
        <begin position="250"/>
        <end position="739"/>
    </location>
</feature>
<evidence type="ECO:0000259" key="11">
    <source>
        <dbReference type="Pfam" id="PF00593"/>
    </source>
</evidence>
<evidence type="ECO:0000256" key="3">
    <source>
        <dbReference type="ARBA" id="ARBA00022452"/>
    </source>
</evidence>
<dbReference type="PROSITE" id="PS52016">
    <property type="entry name" value="TONB_DEPENDENT_REC_3"/>
    <property type="match status" value="1"/>
</dbReference>
<keyword evidence="4 8" id="KW-0812">Transmembrane</keyword>
<dbReference type="PANTHER" id="PTHR47234:SF3">
    <property type="entry name" value="SECRETIN_TONB SHORT N-TERMINAL DOMAIN-CONTAINING PROTEIN"/>
    <property type="match status" value="1"/>
</dbReference>
<sequence>MLVGASAAQAQEKIELAAADSADRIIVTGTRRAERTVAESSVPVDVVSANDLSSSTPSPDLNDKLARLIPSFNVQRLPTYDGAAFVRPATLRGLSPDQTLVLINGKRRHRSAYISTPQHGEQAVDLAQIPQIALSRIEVLRDGASAQYGSDAIAGVINLLLEDTPGFSFDAQAGQYYKGDGESYQVAGRAGIALGDRGVISLSGEYSALGETDRGAAVQKIGQPSVKAWKIFGNAKYALTEGVELYGFGNFNRTRSKNDFNYRDPDGAIYARSFYQNNPPFLYPDYNLSDIYPDGFTPIFAATSRDSSLVAGLRGQISETLNWDVSGRYGRNRIGYEIWDTINASLGPDSPTSFNAGSQIQTEFAANADFTWLFDAGLFRPISISFGGEWRKERYQIKAGDEAAYIVGPLSDLPPGSNGFPSPTPDQAGKWSRNSRAAYLDIDIDFTERFNVGGALRFEDFDDFGSTWNYKFSGRYKATPWLSLRGAVSSGFHAPTVGQQNLTSTTQGPDPNNPPPAPQVIQTNGLIPSTNPIAVAVGGKPLVPEKATSYSAGFVLTPASGLTLSLDYYRIKIRNRLGLTSTLNLTEEQRDALVAQGVSQAAQLSTFRFFINGYDTRTQGVDLVASYTTRAGPGQLSLTAAYNYNKSKLTDGDPKIVNANLVQEVEYRLPHHTGNIGADYQIGRFGVASRVRYFSAFTDALPFFAPEDNQRFGSEVFVDLSASYAVTEAVKLTVGAENLFSNYPDRYTGGLYAQGLRYPSYRPYEADGGRYYARISAIF</sequence>
<dbReference type="GO" id="GO:0009279">
    <property type="term" value="C:cell outer membrane"/>
    <property type="evidence" value="ECO:0007669"/>
    <property type="project" value="UniProtKB-SubCell"/>
</dbReference>
<proteinExistence type="inferred from homology"/>
<name>T0HIT1_9SPHN</name>
<dbReference type="InterPro" id="IPR012910">
    <property type="entry name" value="Plug_dom"/>
</dbReference>
<organism evidence="13 14">
    <name type="scientific">Sphingobium baderi LL03</name>
    <dbReference type="NCBI Taxonomy" id="1114964"/>
    <lineage>
        <taxon>Bacteria</taxon>
        <taxon>Pseudomonadati</taxon>
        <taxon>Pseudomonadota</taxon>
        <taxon>Alphaproteobacteria</taxon>
        <taxon>Sphingomonadales</taxon>
        <taxon>Sphingomonadaceae</taxon>
        <taxon>Sphingobium</taxon>
    </lineage>
</organism>
<evidence type="ECO:0000259" key="12">
    <source>
        <dbReference type="Pfam" id="PF07715"/>
    </source>
</evidence>
<dbReference type="InterPro" id="IPR036942">
    <property type="entry name" value="Beta-barrel_TonB_sf"/>
</dbReference>
<gene>
    <name evidence="13" type="ORF">L485_21715</name>
</gene>
<evidence type="ECO:0000256" key="8">
    <source>
        <dbReference type="PROSITE-ProRule" id="PRU01360"/>
    </source>
</evidence>
<dbReference type="EMBL" id="ATIB01000087">
    <property type="protein sequence ID" value="EQA97483.1"/>
    <property type="molecule type" value="Genomic_DNA"/>
</dbReference>
<dbReference type="eggNOG" id="COG4771">
    <property type="taxonomic scope" value="Bacteria"/>
</dbReference>
<dbReference type="InterPro" id="IPR039426">
    <property type="entry name" value="TonB-dep_rcpt-like"/>
</dbReference>
<evidence type="ECO:0000313" key="13">
    <source>
        <dbReference type="EMBL" id="EQA97483.1"/>
    </source>
</evidence>
<dbReference type="PANTHER" id="PTHR47234">
    <property type="match status" value="1"/>
</dbReference>
<dbReference type="AlphaFoldDB" id="T0HIT1"/>
<evidence type="ECO:0008006" key="15">
    <source>
        <dbReference type="Google" id="ProtNLM"/>
    </source>
</evidence>
<feature type="region of interest" description="Disordered" evidence="10">
    <location>
        <begin position="495"/>
        <end position="518"/>
    </location>
</feature>
<keyword evidence="5 9" id="KW-0798">TonB box</keyword>
<dbReference type="PATRIC" id="fig|1114964.3.peg.4252"/>
<dbReference type="InterPro" id="IPR037066">
    <property type="entry name" value="Plug_dom_sf"/>
</dbReference>
<evidence type="ECO:0000256" key="2">
    <source>
        <dbReference type="ARBA" id="ARBA00022448"/>
    </source>
</evidence>
<evidence type="ECO:0000313" key="14">
    <source>
        <dbReference type="Proteomes" id="UP000015524"/>
    </source>
</evidence>
<comment type="caution">
    <text evidence="13">The sequence shown here is derived from an EMBL/GenBank/DDBJ whole genome shotgun (WGS) entry which is preliminary data.</text>
</comment>
<dbReference type="Pfam" id="PF00593">
    <property type="entry name" value="TonB_dep_Rec_b-barrel"/>
    <property type="match status" value="1"/>
</dbReference>
<dbReference type="CDD" id="cd01347">
    <property type="entry name" value="ligand_gated_channel"/>
    <property type="match status" value="1"/>
</dbReference>
<dbReference type="Pfam" id="PF07715">
    <property type="entry name" value="Plug"/>
    <property type="match status" value="1"/>
</dbReference>
<evidence type="ECO:0000256" key="5">
    <source>
        <dbReference type="ARBA" id="ARBA00023077"/>
    </source>
</evidence>
<evidence type="ECO:0000256" key="6">
    <source>
        <dbReference type="ARBA" id="ARBA00023136"/>
    </source>
</evidence>
<comment type="subcellular location">
    <subcellularLocation>
        <location evidence="1 8">Cell outer membrane</location>
        <topology evidence="1 8">Multi-pass membrane protein</topology>
    </subcellularLocation>
</comment>
<evidence type="ECO:0000256" key="10">
    <source>
        <dbReference type="SAM" id="MobiDB-lite"/>
    </source>
</evidence>
<feature type="domain" description="TonB-dependent receptor plug" evidence="12">
    <location>
        <begin position="38"/>
        <end position="156"/>
    </location>
</feature>
<keyword evidence="2 8" id="KW-0813">Transport</keyword>
<keyword evidence="6 8" id="KW-0472">Membrane</keyword>
<dbReference type="Gene3D" id="2.170.130.10">
    <property type="entry name" value="TonB-dependent receptor, plug domain"/>
    <property type="match status" value="1"/>
</dbReference>
<reference evidence="13 14" key="1">
    <citation type="journal article" date="2013" name="Genome Announc.">
        <title>Draft Genome Sequence of a Hexachlorocyclohexane-Degrading Bacterium, Sphingobium baderi Strain LL03T.</title>
        <authorList>
            <person name="Kaur J."/>
            <person name="Verma H."/>
            <person name="Tripathi C."/>
            <person name="Khurana J.P."/>
            <person name="Lal R."/>
        </authorList>
    </citation>
    <scope>NUCLEOTIDE SEQUENCE [LARGE SCALE GENOMIC DNA]</scope>
    <source>
        <strain evidence="13 14">LL03</strain>
    </source>
</reference>
<keyword evidence="14" id="KW-1185">Reference proteome</keyword>
<comment type="similarity">
    <text evidence="8 9">Belongs to the TonB-dependent receptor family.</text>
</comment>
<dbReference type="SUPFAM" id="SSF56935">
    <property type="entry name" value="Porins"/>
    <property type="match status" value="1"/>
</dbReference>
<evidence type="ECO:0000256" key="1">
    <source>
        <dbReference type="ARBA" id="ARBA00004571"/>
    </source>
</evidence>
<protein>
    <recommendedName>
        <fullName evidence="15">TonB-denpendent receptor</fullName>
    </recommendedName>
</protein>
<feature type="compositionally biased region" description="Polar residues" evidence="10">
    <location>
        <begin position="497"/>
        <end position="508"/>
    </location>
</feature>
<evidence type="ECO:0000256" key="4">
    <source>
        <dbReference type="ARBA" id="ARBA00022692"/>
    </source>
</evidence>
<dbReference type="InterPro" id="IPR000531">
    <property type="entry name" value="Beta-barrel_TonB"/>
</dbReference>
<accession>T0HIT1</accession>
<keyword evidence="3 8" id="KW-1134">Transmembrane beta strand</keyword>
<keyword evidence="7 8" id="KW-0998">Cell outer membrane</keyword>
<evidence type="ECO:0000256" key="9">
    <source>
        <dbReference type="RuleBase" id="RU003357"/>
    </source>
</evidence>
<evidence type="ECO:0000256" key="7">
    <source>
        <dbReference type="ARBA" id="ARBA00023237"/>
    </source>
</evidence>
<dbReference type="Gene3D" id="2.40.170.20">
    <property type="entry name" value="TonB-dependent receptor, beta-barrel domain"/>
    <property type="match status" value="1"/>
</dbReference>
<dbReference type="Proteomes" id="UP000015524">
    <property type="component" value="Unassembled WGS sequence"/>
</dbReference>